<keyword evidence="1" id="KW-0812">Transmembrane</keyword>
<evidence type="ECO:0000313" key="3">
    <source>
        <dbReference type="Proteomes" id="UP000018688"/>
    </source>
</evidence>
<feature type="transmembrane region" description="Helical" evidence="1">
    <location>
        <begin position="252"/>
        <end position="272"/>
    </location>
</feature>
<feature type="transmembrane region" description="Helical" evidence="1">
    <location>
        <begin position="112"/>
        <end position="131"/>
    </location>
</feature>
<feature type="transmembrane region" description="Helical" evidence="1">
    <location>
        <begin position="211"/>
        <end position="232"/>
    </location>
</feature>
<dbReference type="STRING" id="1357399.HMPREF2087_00786"/>
<dbReference type="OrthoDB" id="9133572at2"/>
<proteinExistence type="predicted"/>
<dbReference type="EMBL" id="AZJJ01000001">
    <property type="protein sequence ID" value="ETD27862.1"/>
    <property type="molecule type" value="Genomic_DNA"/>
</dbReference>
<accession>V8CL87</accession>
<feature type="transmembrane region" description="Helical" evidence="1">
    <location>
        <begin position="160"/>
        <end position="180"/>
    </location>
</feature>
<name>V8CL87_9HELI</name>
<keyword evidence="3" id="KW-1185">Reference proteome</keyword>
<evidence type="ECO:0008006" key="4">
    <source>
        <dbReference type="Google" id="ProtNLM"/>
    </source>
</evidence>
<dbReference type="PATRIC" id="fig|1357399.3.peg.822"/>
<dbReference type="AlphaFoldDB" id="V8CL87"/>
<feature type="transmembrane region" description="Helical" evidence="1">
    <location>
        <begin position="21"/>
        <end position="39"/>
    </location>
</feature>
<feature type="transmembrane region" description="Helical" evidence="1">
    <location>
        <begin position="380"/>
        <end position="400"/>
    </location>
</feature>
<sequence length="408" mass="45852">MLHNLLTRFLQVADSIAQKRVYIASFMLLVLLATSALFYQHANHFGDVDYHIPATILAQSHGYDLEGYGLSFVKSDELGALSFSHYRSAIGVQGFLYAWLHNVLGLESLKPLYRLAAFFSALCLLVCALLLGKIFGRAFGVIFFLSLFTSSWVANFSGSLYFSFAFWILPAIFAFSIYIYIYSGRNIGAIITLCLGFTLAIALRASMSYEFITSIILFSLSPFIVSFVYGVLTGSQSPFFSLSVKRAFKYGLGLFILACVGFLLTFIIHTYIRGGGDLWAGLMDIYHNDFLRRMVGGSAKDFDPVYAASLNANALEVIRIYLSKPFMLLLLGAAVFACVKESSKSYRSFYIALLICFALPALSWFVLGKSHSYIHRHFCFVLWYLGFWASLLYVPIYCLYRRLCHPTC</sequence>
<feature type="transmembrane region" description="Helical" evidence="1">
    <location>
        <begin position="318"/>
        <end position="337"/>
    </location>
</feature>
<keyword evidence="1" id="KW-1133">Transmembrane helix</keyword>
<protein>
    <recommendedName>
        <fullName evidence="4">Glycosyltransferase RgtA/B/C/D-like domain-containing protein</fullName>
    </recommendedName>
</protein>
<keyword evidence="1" id="KW-0472">Membrane</keyword>
<comment type="caution">
    <text evidence="2">The sequence shown here is derived from an EMBL/GenBank/DDBJ whole genome shotgun (WGS) entry which is preliminary data.</text>
</comment>
<feature type="transmembrane region" description="Helical" evidence="1">
    <location>
        <begin position="187"/>
        <end position="205"/>
    </location>
</feature>
<evidence type="ECO:0000313" key="2">
    <source>
        <dbReference type="EMBL" id="ETD27862.1"/>
    </source>
</evidence>
<reference evidence="2 3" key="1">
    <citation type="submission" date="2013-10" db="EMBL/GenBank/DDBJ databases">
        <title>The Genome Sequence of Helicobacter canis NCTC 12740.</title>
        <authorList>
            <consortium name="The Broad Institute Genomics Platform"/>
            <person name="Earl A."/>
            <person name="Fox J.G."/>
            <person name="Shen Z."/>
            <person name="Young S.K."/>
            <person name="Zeng Q."/>
            <person name="Gargeya S."/>
            <person name="Fitzgerald M."/>
            <person name="Abouelleil A."/>
            <person name="Alvarado L."/>
            <person name="Chapman S.B."/>
            <person name="Gainer-Dewar J."/>
            <person name="Goldberg J."/>
            <person name="Griggs A."/>
            <person name="Gujja S."/>
            <person name="Hansen M."/>
            <person name="Howarth C."/>
            <person name="Imamovic A."/>
            <person name="Ireland A."/>
            <person name="Larimer J."/>
            <person name="McCowan C."/>
            <person name="Murphy C."/>
            <person name="Pearson M."/>
            <person name="Poon T.W."/>
            <person name="Priest M."/>
            <person name="Roberts A."/>
            <person name="Saif S."/>
            <person name="Shea T."/>
            <person name="Sykes S."/>
            <person name="Wortman J."/>
            <person name="Nusbaum C."/>
            <person name="Birren B."/>
        </authorList>
    </citation>
    <scope>NUCLEOTIDE SEQUENCE [LARGE SCALE GENOMIC DNA]</scope>
    <source>
        <strain evidence="2 3">NCTC 12740</strain>
    </source>
</reference>
<dbReference type="RefSeq" id="WP_023929716.1">
    <property type="nucleotide sequence ID" value="NZ_KI669458.1"/>
</dbReference>
<feature type="transmembrane region" description="Helical" evidence="1">
    <location>
        <begin position="349"/>
        <end position="368"/>
    </location>
</feature>
<gene>
    <name evidence="2" type="ORF">HMPREF2087_00786</name>
</gene>
<organism evidence="2 3">
    <name type="scientific">Helicobacter canis NCTC 12740</name>
    <dbReference type="NCBI Taxonomy" id="1357399"/>
    <lineage>
        <taxon>Bacteria</taxon>
        <taxon>Pseudomonadati</taxon>
        <taxon>Campylobacterota</taxon>
        <taxon>Epsilonproteobacteria</taxon>
        <taxon>Campylobacterales</taxon>
        <taxon>Helicobacteraceae</taxon>
        <taxon>Helicobacter</taxon>
    </lineage>
</organism>
<evidence type="ECO:0000256" key="1">
    <source>
        <dbReference type="SAM" id="Phobius"/>
    </source>
</evidence>
<dbReference type="Proteomes" id="UP000018688">
    <property type="component" value="Unassembled WGS sequence"/>
</dbReference>
<feature type="transmembrane region" description="Helical" evidence="1">
    <location>
        <begin position="138"/>
        <end position="154"/>
    </location>
</feature>
<dbReference type="HOGENOM" id="CLU_646853_0_0_7"/>